<name>A0A1W6ZF30_9BORD</name>
<dbReference type="InterPro" id="IPR005064">
    <property type="entry name" value="BUG"/>
</dbReference>
<evidence type="ECO:0000256" key="2">
    <source>
        <dbReference type="SAM" id="SignalP"/>
    </source>
</evidence>
<dbReference type="STRING" id="463040.CAL15_16900"/>
<dbReference type="CDD" id="cd07012">
    <property type="entry name" value="PBP2_Bug_TTT"/>
    <property type="match status" value="1"/>
</dbReference>
<evidence type="ECO:0000313" key="4">
    <source>
        <dbReference type="Proteomes" id="UP000194161"/>
    </source>
</evidence>
<dbReference type="PANTHER" id="PTHR42928">
    <property type="entry name" value="TRICARBOXYLATE-BINDING PROTEIN"/>
    <property type="match status" value="1"/>
</dbReference>
<dbReference type="KEGG" id="bgm:CAL15_16900"/>
<dbReference type="PROSITE" id="PS51257">
    <property type="entry name" value="PROKAR_LIPOPROTEIN"/>
    <property type="match status" value="1"/>
</dbReference>
<feature type="chain" id="PRO_5012890734" evidence="2">
    <location>
        <begin position="24"/>
        <end position="322"/>
    </location>
</feature>
<dbReference type="AlphaFoldDB" id="A0A1W6ZF30"/>
<gene>
    <name evidence="3" type="ORF">CAL15_16900</name>
</gene>
<comment type="similarity">
    <text evidence="1">Belongs to the UPF0065 (bug) family.</text>
</comment>
<dbReference type="InterPro" id="IPR042100">
    <property type="entry name" value="Bug_dom1"/>
</dbReference>
<dbReference type="Gene3D" id="3.40.190.150">
    <property type="entry name" value="Bordetella uptake gene, domain 1"/>
    <property type="match status" value="1"/>
</dbReference>
<proteinExistence type="inferred from homology"/>
<keyword evidence="2" id="KW-0732">Signal</keyword>
<dbReference type="OrthoDB" id="8678477at2"/>
<dbReference type="Gene3D" id="3.40.190.10">
    <property type="entry name" value="Periplasmic binding protein-like II"/>
    <property type="match status" value="1"/>
</dbReference>
<dbReference type="SUPFAM" id="SSF53850">
    <property type="entry name" value="Periplasmic binding protein-like II"/>
    <property type="match status" value="1"/>
</dbReference>
<organism evidence="3 4">
    <name type="scientific">Bordetella genomosp. 13</name>
    <dbReference type="NCBI Taxonomy" id="463040"/>
    <lineage>
        <taxon>Bacteria</taxon>
        <taxon>Pseudomonadati</taxon>
        <taxon>Pseudomonadota</taxon>
        <taxon>Betaproteobacteria</taxon>
        <taxon>Burkholderiales</taxon>
        <taxon>Alcaligenaceae</taxon>
        <taxon>Bordetella</taxon>
    </lineage>
</organism>
<evidence type="ECO:0000313" key="3">
    <source>
        <dbReference type="EMBL" id="ARP95907.1"/>
    </source>
</evidence>
<protein>
    <submittedName>
        <fullName evidence="3">NagM</fullName>
    </submittedName>
</protein>
<sequence>MKAIFRGLALACATLACASAAMAAYPEKPITLIVHFPPGSSTDVIARTLAMEAGKDLGQSIIIENKPGADGAIAAQEVKRSQPDGYTLLIATNSPMSGVPVMRKQSPYDPVKDFSPITDIGRYSFFLYTRAEVPGNTLKEFIQHVKQNPGKLSYGSGNVTGLLSFAYVAEASNLDILNVPYKGEPPVINDMLGGHLHAAVATSGTGMPQVKAGKFKALATVLPERSPNAPDVPTMAEAGLNGFPIAPWLGLFGPAGMPADVVDRLNAAFKTAMDKPAVKQTMQAQDFMLTPSTPAALGQLVKDQLESHRKLLRATGLEGSQN</sequence>
<dbReference type="PIRSF" id="PIRSF017082">
    <property type="entry name" value="YflP"/>
    <property type="match status" value="1"/>
</dbReference>
<dbReference type="Pfam" id="PF03401">
    <property type="entry name" value="TctC"/>
    <property type="match status" value="1"/>
</dbReference>
<dbReference type="Proteomes" id="UP000194161">
    <property type="component" value="Chromosome"/>
</dbReference>
<accession>A0A1W6ZF30</accession>
<dbReference type="RefSeq" id="WP_086079665.1">
    <property type="nucleotide sequence ID" value="NZ_CP021111.1"/>
</dbReference>
<reference evidence="3 4" key="1">
    <citation type="submission" date="2017-05" db="EMBL/GenBank/DDBJ databases">
        <title>Complete and WGS of Bordetella genogroups.</title>
        <authorList>
            <person name="Spilker T."/>
            <person name="LiPuma J."/>
        </authorList>
    </citation>
    <scope>NUCLEOTIDE SEQUENCE [LARGE SCALE GENOMIC DNA]</scope>
    <source>
        <strain evidence="3 4">AU7206</strain>
    </source>
</reference>
<feature type="signal peptide" evidence="2">
    <location>
        <begin position="1"/>
        <end position="23"/>
    </location>
</feature>
<dbReference type="PANTHER" id="PTHR42928:SF5">
    <property type="entry name" value="BLR1237 PROTEIN"/>
    <property type="match status" value="1"/>
</dbReference>
<evidence type="ECO:0000256" key="1">
    <source>
        <dbReference type="ARBA" id="ARBA00006987"/>
    </source>
</evidence>
<dbReference type="EMBL" id="CP021111">
    <property type="protein sequence ID" value="ARP95907.1"/>
    <property type="molecule type" value="Genomic_DNA"/>
</dbReference>
<keyword evidence="4" id="KW-1185">Reference proteome</keyword>